<dbReference type="SUPFAM" id="SSF52058">
    <property type="entry name" value="L domain-like"/>
    <property type="match status" value="1"/>
</dbReference>
<evidence type="ECO:0000313" key="2">
    <source>
        <dbReference type="EMBL" id="EGT41740.1"/>
    </source>
</evidence>
<dbReference type="HOGENOM" id="CLU_1200740_0_0_1"/>
<reference evidence="3" key="1">
    <citation type="submission" date="2011-07" db="EMBL/GenBank/DDBJ databases">
        <authorList>
            <consortium name="Caenorhabditis brenneri Sequencing and Analysis Consortium"/>
            <person name="Wilson R.K."/>
        </authorList>
    </citation>
    <scope>NUCLEOTIDE SEQUENCE [LARGE SCALE GENOMIC DNA]</scope>
    <source>
        <strain evidence="3">PB2801</strain>
    </source>
</reference>
<dbReference type="Gene3D" id="3.80.20.20">
    <property type="entry name" value="Receptor L-domain"/>
    <property type="match status" value="1"/>
</dbReference>
<dbReference type="PANTHER" id="PTHR21662:SF59">
    <property type="entry name" value="RECEPTOR PROTEIN-TYROSINE KINASE"/>
    <property type="match status" value="1"/>
</dbReference>
<dbReference type="InterPro" id="IPR053079">
    <property type="entry name" value="SPS2_domain"/>
</dbReference>
<proteinExistence type="predicted"/>
<dbReference type="InParanoid" id="G0P0F9"/>
<dbReference type="EMBL" id="GL380000">
    <property type="protein sequence ID" value="EGT41740.1"/>
    <property type="molecule type" value="Genomic_DNA"/>
</dbReference>
<sequence>MEGIGMANLTSTSCSFDINGMNKYLGVPKLKNFFIINSTLTFKINGKELCVTIEEVTNAMRSDFIKDLSMYAEFCKTNVTTIDGEKLCHIDNFNISHFDPTCQRVVGDVNIRAGDEDYVYKLENVTWIYGVLQVVKTNLVKVDFMKNLQYVYYEFGQVNINIRYNQNLVSVVFPSLKKVLAQIHIEGSSPAFILDLTVCLETNNSLNTTRFRNAVINDKTCSMLSGTWNIL</sequence>
<name>G0P0F9_CAEBE</name>
<dbReference type="PANTHER" id="PTHR21662">
    <property type="entry name" value="RECEPTOR PROTEIN-TYROSINE KINASE"/>
    <property type="match status" value="1"/>
</dbReference>
<gene>
    <name evidence="2" type="ORF">CAEBREN_02070</name>
</gene>
<evidence type="ECO:0000259" key="1">
    <source>
        <dbReference type="Pfam" id="PF01030"/>
    </source>
</evidence>
<accession>G0P0F9</accession>
<dbReference type="Pfam" id="PF01030">
    <property type="entry name" value="Recep_L_domain"/>
    <property type="match status" value="1"/>
</dbReference>
<dbReference type="Proteomes" id="UP000008068">
    <property type="component" value="Unassembled WGS sequence"/>
</dbReference>
<dbReference type="InterPro" id="IPR000494">
    <property type="entry name" value="Rcpt_L-dom"/>
</dbReference>
<protein>
    <recommendedName>
        <fullName evidence="1">Receptor L-domain domain-containing protein</fullName>
    </recommendedName>
</protein>
<dbReference type="InterPro" id="IPR036941">
    <property type="entry name" value="Rcpt_L-dom_sf"/>
</dbReference>
<keyword evidence="3" id="KW-1185">Reference proteome</keyword>
<evidence type="ECO:0000313" key="3">
    <source>
        <dbReference type="Proteomes" id="UP000008068"/>
    </source>
</evidence>
<feature type="domain" description="Receptor L-domain" evidence="1">
    <location>
        <begin position="102"/>
        <end position="181"/>
    </location>
</feature>
<organism evidence="3">
    <name type="scientific">Caenorhabditis brenneri</name>
    <name type="common">Nematode worm</name>
    <dbReference type="NCBI Taxonomy" id="135651"/>
    <lineage>
        <taxon>Eukaryota</taxon>
        <taxon>Metazoa</taxon>
        <taxon>Ecdysozoa</taxon>
        <taxon>Nematoda</taxon>
        <taxon>Chromadorea</taxon>
        <taxon>Rhabditida</taxon>
        <taxon>Rhabditina</taxon>
        <taxon>Rhabditomorpha</taxon>
        <taxon>Rhabditoidea</taxon>
        <taxon>Rhabditidae</taxon>
        <taxon>Peloderinae</taxon>
        <taxon>Caenorhabditis</taxon>
    </lineage>
</organism>
<dbReference type="OrthoDB" id="5868504at2759"/>
<dbReference type="AlphaFoldDB" id="G0P0F9"/>